<dbReference type="Pfam" id="PF04199">
    <property type="entry name" value="Cyclase"/>
    <property type="match status" value="1"/>
</dbReference>
<dbReference type="InterPro" id="IPR037175">
    <property type="entry name" value="KFase_sf"/>
</dbReference>
<dbReference type="GO" id="GO:0004061">
    <property type="term" value="F:arylformamidase activity"/>
    <property type="evidence" value="ECO:0007669"/>
    <property type="project" value="InterPro"/>
</dbReference>
<dbReference type="PATRIC" id="fig|1117379.3.peg.2840"/>
<name>K6DF75_9BACI</name>
<sequence length="271" mass="29404">MSHLIANLPKVMSEVVKKGKVYEVGQHHAPGIPHHPNHPPFLYSLGRMHNDLPYGEGTTAANDFIATGTHTGTHMDAIGHIACNGYIYGDIFADEHQEKTSGLKSHSIDTATPVFRRGVMLDVATYMDVPHLEAGYGIGAEDLKGTIKKQGVSIQEGDAVLIRTGWAKFFNQPRKYVSVVEGVPGVNMEGARWLLDQGMGLAGGDTVAFEIQPAHTLPVHCLLLVENGIHIIELMNLEDPAKDKVYEFLFVCLPLRITGGTGSPVRPVAVI</sequence>
<dbReference type="PANTHER" id="PTHR34861:SF10">
    <property type="entry name" value="CYCLASE"/>
    <property type="match status" value="1"/>
</dbReference>
<evidence type="ECO:0000313" key="1">
    <source>
        <dbReference type="EMBL" id="EKN66959.1"/>
    </source>
</evidence>
<evidence type="ECO:0000313" key="2">
    <source>
        <dbReference type="Proteomes" id="UP000006316"/>
    </source>
</evidence>
<reference evidence="1 2" key="1">
    <citation type="journal article" date="2012" name="Front. Microbiol.">
        <title>Redundancy and modularity in membrane-associated dissimilatory nitrate reduction in Bacillus.</title>
        <authorList>
            <person name="Heylen K."/>
            <person name="Keltjens J."/>
        </authorList>
    </citation>
    <scope>NUCLEOTIDE SEQUENCE [LARGE SCALE GENOMIC DNA]</scope>
    <source>
        <strain evidence="2">LMG 21833T</strain>
    </source>
</reference>
<dbReference type="eggNOG" id="COG1878">
    <property type="taxonomic scope" value="Bacteria"/>
</dbReference>
<dbReference type="SUPFAM" id="SSF102198">
    <property type="entry name" value="Putative cyclase"/>
    <property type="match status" value="1"/>
</dbReference>
<gene>
    <name evidence="1" type="ORF">BABA_13762</name>
</gene>
<dbReference type="STRING" id="1117379.BABA_13762"/>
<dbReference type="OrthoDB" id="9796085at2"/>
<dbReference type="RefSeq" id="WP_007085751.1">
    <property type="nucleotide sequence ID" value="NZ_AJLS01000097.1"/>
</dbReference>
<dbReference type="Proteomes" id="UP000006316">
    <property type="component" value="Unassembled WGS sequence"/>
</dbReference>
<dbReference type="GO" id="GO:0019441">
    <property type="term" value="P:L-tryptophan catabolic process to kynurenine"/>
    <property type="evidence" value="ECO:0007669"/>
    <property type="project" value="InterPro"/>
</dbReference>
<protein>
    <submittedName>
        <fullName evidence="1">Putative cyclase</fullName>
    </submittedName>
</protein>
<keyword evidence="2" id="KW-1185">Reference proteome</keyword>
<dbReference type="EMBL" id="AJLS01000097">
    <property type="protein sequence ID" value="EKN66959.1"/>
    <property type="molecule type" value="Genomic_DNA"/>
</dbReference>
<organism evidence="1 2">
    <name type="scientific">Neobacillus bataviensis LMG 21833</name>
    <dbReference type="NCBI Taxonomy" id="1117379"/>
    <lineage>
        <taxon>Bacteria</taxon>
        <taxon>Bacillati</taxon>
        <taxon>Bacillota</taxon>
        <taxon>Bacilli</taxon>
        <taxon>Bacillales</taxon>
        <taxon>Bacillaceae</taxon>
        <taxon>Neobacillus</taxon>
    </lineage>
</organism>
<comment type="caution">
    <text evidence="1">The sequence shown here is derived from an EMBL/GenBank/DDBJ whole genome shotgun (WGS) entry which is preliminary data.</text>
</comment>
<dbReference type="InterPro" id="IPR007325">
    <property type="entry name" value="KFase/CYL"/>
</dbReference>
<dbReference type="Gene3D" id="3.50.30.50">
    <property type="entry name" value="Putative cyclase"/>
    <property type="match status" value="1"/>
</dbReference>
<dbReference type="PANTHER" id="PTHR34861">
    <property type="match status" value="1"/>
</dbReference>
<proteinExistence type="predicted"/>
<dbReference type="AlphaFoldDB" id="K6DF75"/>
<accession>K6DF75</accession>